<dbReference type="InterPro" id="IPR012337">
    <property type="entry name" value="RNaseH-like_sf"/>
</dbReference>
<dbReference type="InterPro" id="IPR002156">
    <property type="entry name" value="RNaseH_domain"/>
</dbReference>
<dbReference type="PANTHER" id="PTHR47723">
    <property type="entry name" value="OS05G0353850 PROTEIN"/>
    <property type="match status" value="1"/>
</dbReference>
<dbReference type="GO" id="GO:0004523">
    <property type="term" value="F:RNA-DNA hybrid ribonuclease activity"/>
    <property type="evidence" value="ECO:0007669"/>
    <property type="project" value="InterPro"/>
</dbReference>
<dbReference type="EMBL" id="CP133620">
    <property type="protein sequence ID" value="WMV45624.1"/>
    <property type="molecule type" value="Genomic_DNA"/>
</dbReference>
<dbReference type="PANTHER" id="PTHR47723:SF7">
    <property type="entry name" value="RNASE H FAMILY PROTEIN"/>
    <property type="match status" value="1"/>
</dbReference>
<dbReference type="Pfam" id="PF13966">
    <property type="entry name" value="zf-RVT"/>
    <property type="match status" value="1"/>
</dbReference>
<dbReference type="GO" id="GO:0003676">
    <property type="term" value="F:nucleic acid binding"/>
    <property type="evidence" value="ECO:0007669"/>
    <property type="project" value="InterPro"/>
</dbReference>
<dbReference type="InterPro" id="IPR036397">
    <property type="entry name" value="RNaseH_sf"/>
</dbReference>
<evidence type="ECO:0000259" key="1">
    <source>
        <dbReference type="PROSITE" id="PS50879"/>
    </source>
</evidence>
<evidence type="ECO:0000313" key="2">
    <source>
        <dbReference type="EMBL" id="WMV45624.1"/>
    </source>
</evidence>
<feature type="non-terminal residue" evidence="2">
    <location>
        <position position="544"/>
    </location>
</feature>
<accession>A0AAF0UGV4</accession>
<keyword evidence="3" id="KW-1185">Reference proteome</keyword>
<dbReference type="InterPro" id="IPR053151">
    <property type="entry name" value="RNase_H-like"/>
</dbReference>
<dbReference type="InterPro" id="IPR044730">
    <property type="entry name" value="RNase_H-like_dom_plant"/>
</dbReference>
<dbReference type="SUPFAM" id="SSF53098">
    <property type="entry name" value="Ribonuclease H-like"/>
    <property type="match status" value="1"/>
</dbReference>
<protein>
    <recommendedName>
        <fullName evidence="1">RNase H type-1 domain-containing protein</fullName>
    </recommendedName>
</protein>
<feature type="domain" description="RNase H type-1" evidence="1">
    <location>
        <begin position="388"/>
        <end position="518"/>
    </location>
</feature>
<dbReference type="AlphaFoldDB" id="A0AAF0UGV4"/>
<proteinExistence type="predicted"/>
<dbReference type="Pfam" id="PF13456">
    <property type="entry name" value="RVT_3"/>
    <property type="match status" value="1"/>
</dbReference>
<organism evidence="2 3">
    <name type="scientific">Solanum verrucosum</name>
    <dbReference type="NCBI Taxonomy" id="315347"/>
    <lineage>
        <taxon>Eukaryota</taxon>
        <taxon>Viridiplantae</taxon>
        <taxon>Streptophyta</taxon>
        <taxon>Embryophyta</taxon>
        <taxon>Tracheophyta</taxon>
        <taxon>Spermatophyta</taxon>
        <taxon>Magnoliopsida</taxon>
        <taxon>eudicotyledons</taxon>
        <taxon>Gunneridae</taxon>
        <taxon>Pentapetalae</taxon>
        <taxon>asterids</taxon>
        <taxon>lamiids</taxon>
        <taxon>Solanales</taxon>
        <taxon>Solanaceae</taxon>
        <taxon>Solanoideae</taxon>
        <taxon>Solaneae</taxon>
        <taxon>Solanum</taxon>
    </lineage>
</organism>
<evidence type="ECO:0000313" key="3">
    <source>
        <dbReference type="Proteomes" id="UP001234989"/>
    </source>
</evidence>
<dbReference type="PROSITE" id="PS50879">
    <property type="entry name" value="RNASE_H_1"/>
    <property type="match status" value="1"/>
</dbReference>
<gene>
    <name evidence="2" type="ORF">MTR67_039009</name>
</gene>
<name>A0AAF0UGV4_SOLVR</name>
<sequence>MKFGDIYAKIKEFEERVKIAEDNLLQNNTEENREDLHSINAEYIKYMKLEDSILKQKSQLHWFKEGDGNSKYFHALIRGRRRRLFVHKILNENDEWIQGDDQIAQTACDYFHHIFTGVGPLAQFTTISHRFDNETIADFMANGQWNVDKLIQLAPQNQLHTILSTQIQLQHSSSDQAVWKLNSTSLFTVSSAWDIIREKRTKTKINSYTWSRYIPFKCSFLLWRTIRGKLPTNERLASFGIEPRDCYCCHSLGSDTIEHIFNTGHLAKIVWKFFAISLSIPTDFLPLRSMIMRWWDILYHNEAHSIVLQATPIFICWSLWKNRCAKKYGGKQSSIARVKHLVILDTFKLLHSIFPYISWPLNWSSLCKLLEKCIHDSKVTAVRWIKPPEKWVKLNTDGSAVNNPGNIGAGGILRNHKGELLFAFSVPLGEGTNNQAEVEAVLFGLTWCVQLNYNKVILEVDSQLIVDWFLNNKTIPWLISSQMQRLQQLSSNFLHLKCIHTLREANFVADVLSKNNHKLTSPQVYFNTQQLPKLATAYLQQDIA</sequence>
<dbReference type="CDD" id="cd06222">
    <property type="entry name" value="RNase_H_like"/>
    <property type="match status" value="1"/>
</dbReference>
<dbReference type="InterPro" id="IPR026960">
    <property type="entry name" value="RVT-Znf"/>
</dbReference>
<dbReference type="Gene3D" id="3.30.420.10">
    <property type="entry name" value="Ribonuclease H-like superfamily/Ribonuclease H"/>
    <property type="match status" value="1"/>
</dbReference>
<reference evidence="2" key="1">
    <citation type="submission" date="2023-08" db="EMBL/GenBank/DDBJ databases">
        <title>A de novo genome assembly of Solanum verrucosum Schlechtendal, a Mexican diploid species geographically isolated from the other diploid A-genome species in potato relatives.</title>
        <authorList>
            <person name="Hosaka K."/>
        </authorList>
    </citation>
    <scope>NUCLEOTIDE SEQUENCE</scope>
    <source>
        <tissue evidence="2">Young leaves</tissue>
    </source>
</reference>
<dbReference type="Proteomes" id="UP001234989">
    <property type="component" value="Chromosome 9"/>
</dbReference>